<dbReference type="EMBL" id="LN885289">
    <property type="protein sequence ID" value="CUR04462.1"/>
    <property type="molecule type" value="Genomic_DNA"/>
</dbReference>
<dbReference type="PANTHER" id="PTHR10381:SF15">
    <property type="entry name" value="CHLOROPLASTIC ATP-DEPENDENT CLP PROTEASE PROTEOLYTIC SUBUNIT 1"/>
    <property type="match status" value="1"/>
</dbReference>
<dbReference type="PANTHER" id="PTHR10381">
    <property type="entry name" value="ATP-DEPENDENT CLP PROTEASE PROTEOLYTIC SUBUNIT"/>
    <property type="match status" value="1"/>
</dbReference>
<dbReference type="GO" id="GO:0006515">
    <property type="term" value="P:protein quality control for misfolded or incompletely synthesized proteins"/>
    <property type="evidence" value="ECO:0007669"/>
    <property type="project" value="TreeGrafter"/>
</dbReference>
<sequence length="199" mass="22435">MPVGVPKVPFRSPGDEDASWVDLYNRLYRQRALFLGQRVDSTISNQIMGLIVYLSLEDPTEDLYLFINSPGGWIVSGVGIYDLMQTVQPDVQTLCIGIAASIGAFILLGGETTKRTAFPHARVMMHQPIADLHPKTKSGEYIMELDEVIFLYHSVVKTYVKRTRKPHWVVYKDMHRDIFMSAEEAQAHGIVDLVGIDPE</sequence>
<feature type="active site" description="Nucleophile" evidence="8">
    <location>
        <position position="101"/>
    </location>
</feature>
<evidence type="ECO:0000256" key="6">
    <source>
        <dbReference type="ARBA" id="ARBA00034021"/>
    </source>
</evidence>
<dbReference type="EMBL" id="LN885288">
    <property type="protein sequence ID" value="CUR04372.1"/>
    <property type="molecule type" value="Genomic_DNA"/>
</dbReference>
<proteinExistence type="inferred from homology"/>
<evidence type="ECO:0000256" key="10">
    <source>
        <dbReference type="RuleBase" id="RU003567"/>
    </source>
</evidence>
<protein>
    <recommendedName>
        <fullName evidence="8 10">ATP-dependent Clp protease proteolytic subunit</fullName>
        <ecNumber evidence="8">3.4.21.92</ecNumber>
    </recommendedName>
    <alternativeName>
        <fullName evidence="8">Endopeptidase Clp</fullName>
    </alternativeName>
</protein>
<evidence type="ECO:0000256" key="8">
    <source>
        <dbReference type="HAMAP-Rule" id="MF_00444"/>
    </source>
</evidence>
<keyword evidence="12" id="KW-0150">Chloroplast</keyword>
<dbReference type="HAMAP" id="MF_00444">
    <property type="entry name" value="ClpP"/>
    <property type="match status" value="1"/>
</dbReference>
<organism evidence="12">
    <name type="scientific">Acacia longispinea</name>
    <dbReference type="NCBI Taxonomy" id="334159"/>
    <lineage>
        <taxon>Eukaryota</taxon>
        <taxon>Viridiplantae</taxon>
        <taxon>Streptophyta</taxon>
        <taxon>Embryophyta</taxon>
        <taxon>Tracheophyta</taxon>
        <taxon>Spermatophyta</taxon>
        <taxon>Magnoliopsida</taxon>
        <taxon>eudicotyledons</taxon>
        <taxon>Gunneridae</taxon>
        <taxon>Pentapetalae</taxon>
        <taxon>rosids</taxon>
        <taxon>fabids</taxon>
        <taxon>Fabales</taxon>
        <taxon>Fabaceae</taxon>
        <taxon>Caesalpinioideae</taxon>
        <taxon>mimosoid clade</taxon>
        <taxon>Acacieae</taxon>
        <taxon>Acacia</taxon>
    </lineage>
</organism>
<dbReference type="GO" id="GO:0009570">
    <property type="term" value="C:chloroplast stroma"/>
    <property type="evidence" value="ECO:0007669"/>
    <property type="project" value="UniProtKB-SubCell"/>
</dbReference>
<accession>A0A1D0C1G4</accession>
<keyword evidence="4 8" id="KW-0378">Hydrolase</keyword>
<evidence type="ECO:0000313" key="11">
    <source>
        <dbReference type="EMBL" id="CUR04372.1"/>
    </source>
</evidence>
<keyword evidence="2 12" id="KW-0934">Plastid</keyword>
<dbReference type="PROSITE" id="PS00382">
    <property type="entry name" value="CLP_PROTEASE_HIS"/>
    <property type="match status" value="1"/>
</dbReference>
<geneLocation type="chloroplast" evidence="12"/>
<dbReference type="FunFam" id="3.90.226.10:FF:000006">
    <property type="entry name" value="ATP-dependent Clp protease proteolytic subunit"/>
    <property type="match status" value="1"/>
</dbReference>
<comment type="subcellular location">
    <subcellularLocation>
        <location evidence="8">Plastid</location>
        <location evidence="8">Chloroplast stroma</location>
    </subcellularLocation>
</comment>
<dbReference type="InterPro" id="IPR001907">
    <property type="entry name" value="ClpP"/>
</dbReference>
<reference evidence="12" key="2">
    <citation type="submission" date="2016-09" db="EMBL/GenBank/DDBJ databases">
        <title>Integration of Complete Chloroplast Genome Sequences with Small Amplicon Datasets Improves Phylogenetic Resolution in Acacia.</title>
        <authorList>
            <person name="Williams A.V."/>
            <person name="Miller J.T."/>
            <person name="Small I."/>
            <person name="Nevill P.G."/>
            <person name="Boykin L.M."/>
        </authorList>
    </citation>
    <scope>NUCLEOTIDE SEQUENCE</scope>
    <source>
        <strain evidence="11">494LON</strain>
        <strain evidence="12">574LON</strain>
    </source>
</reference>
<keyword evidence="5 8" id="KW-0720">Serine protease</keyword>
<name>A0A1D0C1G4_9FABA</name>
<evidence type="ECO:0000256" key="5">
    <source>
        <dbReference type="ARBA" id="ARBA00022825"/>
    </source>
</evidence>
<dbReference type="GO" id="GO:0004176">
    <property type="term" value="F:ATP-dependent peptidase activity"/>
    <property type="evidence" value="ECO:0007669"/>
    <property type="project" value="InterPro"/>
</dbReference>
<comment type="subunit">
    <text evidence="8">Component of the chloroplastic Clp protease core complex.</text>
</comment>
<dbReference type="CDD" id="cd07017">
    <property type="entry name" value="S14_ClpP_2"/>
    <property type="match status" value="1"/>
</dbReference>
<dbReference type="EC" id="3.4.21.92" evidence="8"/>
<feature type="active site" evidence="8 9">
    <location>
        <position position="126"/>
    </location>
</feature>
<evidence type="ECO:0000256" key="1">
    <source>
        <dbReference type="ARBA" id="ARBA00007039"/>
    </source>
</evidence>
<comment type="function">
    <text evidence="7 8">Cleaves peptides in various proteins in a process that requires ATP hydrolysis. Has a chymotrypsin-like activity. Plays a major role in the degradation of misfolded proteins.</text>
</comment>
<evidence type="ECO:0000256" key="4">
    <source>
        <dbReference type="ARBA" id="ARBA00022801"/>
    </source>
</evidence>
<evidence type="ECO:0000256" key="7">
    <source>
        <dbReference type="ARBA" id="ARBA00055217"/>
    </source>
</evidence>
<gene>
    <name evidence="12" type="primary">clpP1</name>
    <name evidence="8" type="synonym">clpP</name>
</gene>
<evidence type="ECO:0000313" key="12">
    <source>
        <dbReference type="EMBL" id="CUR04462.1"/>
    </source>
</evidence>
<evidence type="ECO:0000256" key="9">
    <source>
        <dbReference type="PROSITE-ProRule" id="PRU10086"/>
    </source>
</evidence>
<keyword evidence="3 8" id="KW-0645">Protease</keyword>
<dbReference type="InterPro" id="IPR029045">
    <property type="entry name" value="ClpP/crotonase-like_dom_sf"/>
</dbReference>
<evidence type="ECO:0000256" key="2">
    <source>
        <dbReference type="ARBA" id="ARBA00022640"/>
    </source>
</evidence>
<dbReference type="InterPro" id="IPR023562">
    <property type="entry name" value="ClpP/TepA"/>
</dbReference>
<comment type="similarity">
    <text evidence="1 8 10">Belongs to the peptidase S14 family.</text>
</comment>
<dbReference type="GO" id="GO:0051117">
    <property type="term" value="F:ATPase binding"/>
    <property type="evidence" value="ECO:0007669"/>
    <property type="project" value="TreeGrafter"/>
</dbReference>
<dbReference type="GO" id="GO:0004252">
    <property type="term" value="F:serine-type endopeptidase activity"/>
    <property type="evidence" value="ECO:0007669"/>
    <property type="project" value="UniProtKB-UniRule"/>
</dbReference>
<reference evidence="12" key="1">
    <citation type="submission" date="2015-09" db="EMBL/GenBank/DDBJ databases">
        <authorList>
            <person name="Jackson K.R."/>
            <person name="Lunt B.L."/>
            <person name="Fisher J.N.B."/>
            <person name="Gardner A.V."/>
            <person name="Bailey M.E."/>
            <person name="Deus L.M."/>
            <person name="Earl A.S."/>
            <person name="Gibby P.D."/>
            <person name="Hartmann K.A."/>
            <person name="Liu J.E."/>
            <person name="Manci A.M."/>
            <person name="Nielsen D.A."/>
            <person name="Solomon M.B."/>
            <person name="Breakwell D.P."/>
            <person name="Burnett S.H."/>
            <person name="Grose J.H."/>
        </authorList>
    </citation>
    <scope>NUCLEOTIDE SEQUENCE</scope>
    <source>
        <strain evidence="11">494LON</strain>
        <strain evidence="12">574LON</strain>
    </source>
</reference>
<dbReference type="InterPro" id="IPR033135">
    <property type="entry name" value="ClpP_His_AS"/>
</dbReference>
<dbReference type="PRINTS" id="PR00127">
    <property type="entry name" value="CLPPROTEASEP"/>
</dbReference>
<comment type="catalytic activity">
    <reaction evidence="6 8 9">
        <text>Hydrolysis of proteins to small peptides in the presence of ATP and magnesium. alpha-casein is the usual test substrate. In the absence of ATP, only oligopeptides shorter than five residues are hydrolyzed (such as succinyl-Leu-Tyr-|-NHMec, and Leu-Tyr-Leu-|-Tyr-Trp, in which cleavage of the -Tyr-|-Leu- and -Tyr-|-Trp bonds also occurs).</text>
        <dbReference type="EC" id="3.4.21.92"/>
    </reaction>
</comment>
<dbReference type="Pfam" id="PF00574">
    <property type="entry name" value="CLP_protease"/>
    <property type="match status" value="1"/>
</dbReference>
<dbReference type="GO" id="GO:0009368">
    <property type="term" value="C:endopeptidase Clp complex"/>
    <property type="evidence" value="ECO:0007669"/>
    <property type="project" value="TreeGrafter"/>
</dbReference>
<evidence type="ECO:0000256" key="3">
    <source>
        <dbReference type="ARBA" id="ARBA00022670"/>
    </source>
</evidence>
<dbReference type="AlphaFoldDB" id="A0A1D0C1G4"/>
<dbReference type="SUPFAM" id="SSF52096">
    <property type="entry name" value="ClpP/crotonase"/>
    <property type="match status" value="1"/>
</dbReference>
<dbReference type="Gene3D" id="3.90.226.10">
    <property type="entry name" value="2-enoyl-CoA Hydratase, Chain A, domain 1"/>
    <property type="match status" value="1"/>
</dbReference>